<dbReference type="EMBL" id="JH717842">
    <property type="protein sequence ID" value="EWY92299.1"/>
    <property type="molecule type" value="Genomic_DNA"/>
</dbReference>
<sequence length="246" mass="28491">MITRTAKVVCEDRPFPTRVVAVGGEDTEPHLFIPSSDDRGRYIALSHCWGDAMPLKNTKTTFTEFYQRIDFSRFPKTFQDAIIVCWKLNIEYLWIASLCIIQDDEHDWAVESPKMFDVYQNAYVTIAAAAAHNSSEGLFHPRPFSVRKMFSTASRNNDKVEEVEIFARPWNSQWHWIDSIGDGPWCRDPNPLDKRAWALQEHVLSCRILRFTAHWLVWHCRTAHICECRPGSHLGKESLSLINLDP</sequence>
<dbReference type="HOGENOM" id="CLU_002639_4_2_1"/>
<accession>W9IHJ0</accession>
<dbReference type="InterPro" id="IPR010730">
    <property type="entry name" value="HET"/>
</dbReference>
<evidence type="ECO:0000259" key="1">
    <source>
        <dbReference type="Pfam" id="PF06985"/>
    </source>
</evidence>
<evidence type="ECO:0000313" key="2">
    <source>
        <dbReference type="EMBL" id="EWY92299.1"/>
    </source>
</evidence>
<proteinExistence type="predicted"/>
<dbReference type="AlphaFoldDB" id="W9IHJ0"/>
<protein>
    <recommendedName>
        <fullName evidence="1">Heterokaryon incompatibility domain-containing protein</fullName>
    </recommendedName>
</protein>
<dbReference type="Proteomes" id="UP000030753">
    <property type="component" value="Unassembled WGS sequence"/>
</dbReference>
<dbReference type="PANTHER" id="PTHR33112:SF16">
    <property type="entry name" value="HETEROKARYON INCOMPATIBILITY DOMAIN-CONTAINING PROTEIN"/>
    <property type="match status" value="1"/>
</dbReference>
<name>W9IHJ0_FUSOX</name>
<organism evidence="2 3">
    <name type="scientific">Fusarium oxysporum NRRL 32931</name>
    <dbReference type="NCBI Taxonomy" id="660029"/>
    <lineage>
        <taxon>Eukaryota</taxon>
        <taxon>Fungi</taxon>
        <taxon>Dikarya</taxon>
        <taxon>Ascomycota</taxon>
        <taxon>Pezizomycotina</taxon>
        <taxon>Sordariomycetes</taxon>
        <taxon>Hypocreomycetidae</taxon>
        <taxon>Hypocreales</taxon>
        <taxon>Nectriaceae</taxon>
        <taxon>Fusarium</taxon>
        <taxon>Fusarium oxysporum species complex</taxon>
    </lineage>
</organism>
<dbReference type="Pfam" id="PF06985">
    <property type="entry name" value="HET"/>
    <property type="match status" value="1"/>
</dbReference>
<feature type="domain" description="Heterokaryon incompatibility" evidence="1">
    <location>
        <begin position="42"/>
        <end position="201"/>
    </location>
</feature>
<reference evidence="2 3" key="1">
    <citation type="submission" date="2011-06" db="EMBL/GenBank/DDBJ databases">
        <title>The Genome Sequence of Fusarium oxysporum FOSC 3-a.</title>
        <authorList>
            <consortium name="The Broad Institute Genome Sequencing Platform"/>
            <person name="Ma L.-J."/>
            <person name="Gale L.R."/>
            <person name="Schwartz D.C."/>
            <person name="Zhou S."/>
            <person name="Corby-Kistler H."/>
            <person name="Young S.K."/>
            <person name="Zeng Q."/>
            <person name="Gargeya S."/>
            <person name="Fitzgerald M."/>
            <person name="Haas B."/>
            <person name="Abouelleil A."/>
            <person name="Alvarado L."/>
            <person name="Arachchi H.M."/>
            <person name="Berlin A."/>
            <person name="Brown A."/>
            <person name="Chapman S.B."/>
            <person name="Chen Z."/>
            <person name="Dunbar C."/>
            <person name="Freedman E."/>
            <person name="Gearin G."/>
            <person name="Gellesch M."/>
            <person name="Goldberg J."/>
            <person name="Griggs A."/>
            <person name="Gujja S."/>
            <person name="Heiman D."/>
            <person name="Howarth C."/>
            <person name="Larson L."/>
            <person name="Lui A."/>
            <person name="MacDonald P.J.P."/>
            <person name="Mehta T."/>
            <person name="Montmayeur A."/>
            <person name="Murphy C."/>
            <person name="Neiman D."/>
            <person name="Pearson M."/>
            <person name="Priest M."/>
            <person name="Roberts A."/>
            <person name="Saif S."/>
            <person name="Shea T."/>
            <person name="Shenoy N."/>
            <person name="Sisk P."/>
            <person name="Stolte C."/>
            <person name="Sykes S."/>
            <person name="Wortman J."/>
            <person name="Nusbaum C."/>
            <person name="Birren B."/>
        </authorList>
    </citation>
    <scope>NUCLEOTIDE SEQUENCE [LARGE SCALE GENOMIC DNA]</scope>
    <source>
        <strain evidence="3">FOSC 3-a</strain>
    </source>
</reference>
<gene>
    <name evidence="2" type="ORF">FOYG_05877</name>
</gene>
<dbReference type="PANTHER" id="PTHR33112">
    <property type="entry name" value="DOMAIN PROTEIN, PUTATIVE-RELATED"/>
    <property type="match status" value="1"/>
</dbReference>
<dbReference type="OrthoDB" id="5362512at2759"/>
<evidence type="ECO:0000313" key="3">
    <source>
        <dbReference type="Proteomes" id="UP000030753"/>
    </source>
</evidence>